<evidence type="ECO:0000313" key="1">
    <source>
        <dbReference type="EMBL" id="KKS83284.1"/>
    </source>
</evidence>
<sequence length="226" mass="25698">MPIFEFEPRNPTYLTDLPERFNTKTGLEKWLIDWIDNHPGQDVGIFADHLFGSENSWDRIQMFVSNLPQGEVEGLFTVEWDAAGKVKLNVEDTTKVRAEILLVINAGDETYLTPVHKLICDQNLQVYLYVDKNQEGRVITVPRKNTFLLKQSTVLGGTAAITGIKITSQESLMINRLREPGDAYVYFQAVNNGGIIENKLKFVVLWLPVEYPWMDHLGLFVGPEEG</sequence>
<dbReference type="Proteomes" id="UP000034543">
    <property type="component" value="Unassembled WGS sequence"/>
</dbReference>
<dbReference type="EMBL" id="LCFB01000044">
    <property type="protein sequence ID" value="KKS83284.1"/>
    <property type="molecule type" value="Genomic_DNA"/>
</dbReference>
<dbReference type="AlphaFoldDB" id="A0A0G1CD14"/>
<accession>A0A0G1CD14</accession>
<comment type="caution">
    <text evidence="1">The sequence shown here is derived from an EMBL/GenBank/DDBJ whole genome shotgun (WGS) entry which is preliminary data.</text>
</comment>
<organism evidence="1 2">
    <name type="scientific">Candidatus Gottesmanbacteria bacterium GW2011_GWA1_43_11</name>
    <dbReference type="NCBI Taxonomy" id="1618436"/>
    <lineage>
        <taxon>Bacteria</taxon>
        <taxon>Candidatus Gottesmaniibacteriota</taxon>
    </lineage>
</organism>
<name>A0A0G1CD14_9BACT</name>
<protein>
    <submittedName>
        <fullName evidence="1">Uncharacterized protein</fullName>
    </submittedName>
</protein>
<gene>
    <name evidence="1" type="ORF">UV59_C0044G0007</name>
</gene>
<reference evidence="1 2" key="1">
    <citation type="journal article" date="2015" name="Nature">
        <title>rRNA introns, odd ribosomes, and small enigmatic genomes across a large radiation of phyla.</title>
        <authorList>
            <person name="Brown C.T."/>
            <person name="Hug L.A."/>
            <person name="Thomas B.C."/>
            <person name="Sharon I."/>
            <person name="Castelle C.J."/>
            <person name="Singh A."/>
            <person name="Wilkins M.J."/>
            <person name="Williams K.H."/>
            <person name="Banfield J.F."/>
        </authorList>
    </citation>
    <scope>NUCLEOTIDE SEQUENCE [LARGE SCALE GENOMIC DNA]</scope>
</reference>
<proteinExistence type="predicted"/>
<evidence type="ECO:0000313" key="2">
    <source>
        <dbReference type="Proteomes" id="UP000034543"/>
    </source>
</evidence>
<dbReference type="STRING" id="1618436.UV59_C0044G0007"/>